<dbReference type="PANTHER" id="PTHR24305">
    <property type="entry name" value="CYTOCHROME P450"/>
    <property type="match status" value="1"/>
</dbReference>
<evidence type="ECO:0000256" key="4">
    <source>
        <dbReference type="ARBA" id="ARBA00010617"/>
    </source>
</evidence>
<proteinExistence type="inferred from homology"/>
<comment type="cofactor">
    <cofactor evidence="1 13">
        <name>heme</name>
        <dbReference type="ChEBI" id="CHEBI:30413"/>
    </cofactor>
</comment>
<dbReference type="GO" id="GO:0004497">
    <property type="term" value="F:monooxygenase activity"/>
    <property type="evidence" value="ECO:0007669"/>
    <property type="project" value="UniProtKB-KW"/>
</dbReference>
<evidence type="ECO:0000256" key="1">
    <source>
        <dbReference type="ARBA" id="ARBA00001971"/>
    </source>
</evidence>
<evidence type="ECO:0000256" key="3">
    <source>
        <dbReference type="ARBA" id="ARBA00004721"/>
    </source>
</evidence>
<evidence type="ECO:0000256" key="13">
    <source>
        <dbReference type="PIRSR" id="PIRSR602401-1"/>
    </source>
</evidence>
<dbReference type="AlphaFoldDB" id="A0AAD7GVR2"/>
<dbReference type="InterPro" id="IPR050121">
    <property type="entry name" value="Cytochrome_P450_monoxygenase"/>
</dbReference>
<feature type="binding site" description="axial binding residue" evidence="13">
    <location>
        <position position="454"/>
    </location>
    <ligand>
        <name>heme</name>
        <dbReference type="ChEBI" id="CHEBI:30413"/>
    </ligand>
    <ligandPart>
        <name>Fe</name>
        <dbReference type="ChEBI" id="CHEBI:18248"/>
    </ligandPart>
</feature>
<dbReference type="EMBL" id="JARKIE010000007">
    <property type="protein sequence ID" value="KAJ7706346.1"/>
    <property type="molecule type" value="Genomic_DNA"/>
</dbReference>
<dbReference type="GO" id="GO:0005506">
    <property type="term" value="F:iron ion binding"/>
    <property type="evidence" value="ECO:0007669"/>
    <property type="project" value="InterPro"/>
</dbReference>
<comment type="similarity">
    <text evidence="4">Belongs to the cytochrome P450 family.</text>
</comment>
<keyword evidence="16" id="KW-1185">Reference proteome</keyword>
<evidence type="ECO:0000256" key="5">
    <source>
        <dbReference type="ARBA" id="ARBA00022617"/>
    </source>
</evidence>
<organism evidence="15 16">
    <name type="scientific">Mycena rosella</name>
    <name type="common">Pink bonnet</name>
    <name type="synonym">Agaricus rosellus</name>
    <dbReference type="NCBI Taxonomy" id="1033263"/>
    <lineage>
        <taxon>Eukaryota</taxon>
        <taxon>Fungi</taxon>
        <taxon>Dikarya</taxon>
        <taxon>Basidiomycota</taxon>
        <taxon>Agaricomycotina</taxon>
        <taxon>Agaricomycetes</taxon>
        <taxon>Agaricomycetidae</taxon>
        <taxon>Agaricales</taxon>
        <taxon>Marasmiineae</taxon>
        <taxon>Mycenaceae</taxon>
        <taxon>Mycena</taxon>
    </lineage>
</organism>
<keyword evidence="5 13" id="KW-0349">Heme</keyword>
<dbReference type="InterPro" id="IPR002401">
    <property type="entry name" value="Cyt_P450_E_grp-I"/>
</dbReference>
<accession>A0AAD7GVR2</accession>
<gene>
    <name evidence="15" type="ORF">B0H17DRAFT_1036841</name>
</gene>
<evidence type="ECO:0000256" key="12">
    <source>
        <dbReference type="ARBA" id="ARBA00023136"/>
    </source>
</evidence>
<dbReference type="PRINTS" id="PR00385">
    <property type="entry name" value="P450"/>
</dbReference>
<comment type="subcellular location">
    <subcellularLocation>
        <location evidence="2">Membrane</location>
    </subcellularLocation>
</comment>
<dbReference type="InterPro" id="IPR001128">
    <property type="entry name" value="Cyt_P450"/>
</dbReference>
<dbReference type="Gene3D" id="1.10.630.10">
    <property type="entry name" value="Cytochrome P450"/>
    <property type="match status" value="1"/>
</dbReference>
<dbReference type="GO" id="GO:0020037">
    <property type="term" value="F:heme binding"/>
    <property type="evidence" value="ECO:0007669"/>
    <property type="project" value="InterPro"/>
</dbReference>
<keyword evidence="8 14" id="KW-1133">Transmembrane helix</keyword>
<sequence>MADFLNVFYVLLPVIAVYWLIKYLRTVRLQGPPSPSFVFGHTKEIAGSPSPADLYDSWAEKYGRIYQVRGPMGTGRLVLCDPKAIAHVYALDSWKYCHTPLARRQLSSLTGPNSLLTTVGENHSRQRKILTPMYGPSALKRYSSVMYDSAYKVFTAWESELQASTTNEIMVDVSEWINHLSFDIIGLAAFSHDFKSLDGEHSTVSTALTALGHSRPSPRVQKILLMSQAYPILLKLPLPRSAIIAELSNAMDEIVDGLTRSAKEGSAPQSALGVLLNAKELSPTQVRVHAKSTLFAGFATTSSTTKWALIELSMHPEKQDRLRAELSSFTTIDPSYEELTNGLPYLDAIVRETLRLHPVLSESTRVALEDDVLPLSKQIRTVSGTLIDKVPIRKGTELTTSILYTNLSKTIWGEDATEFKPERWLNDLEGVPASAKEYPGYHHIMTFLEGPKQCLGMRFAVLELKIVLSVLIRKFLFIPKYGKDTKYEKAFFLGPHPKVAGEPGGQVPICVKRVE</sequence>
<keyword evidence="7 13" id="KW-0479">Metal-binding</keyword>
<keyword evidence="6 14" id="KW-0812">Transmembrane</keyword>
<dbReference type="GO" id="GO:0016020">
    <property type="term" value="C:membrane"/>
    <property type="evidence" value="ECO:0007669"/>
    <property type="project" value="UniProtKB-SubCell"/>
</dbReference>
<protein>
    <submittedName>
        <fullName evidence="15">Cytochrome P450</fullName>
    </submittedName>
</protein>
<feature type="transmembrane region" description="Helical" evidence="14">
    <location>
        <begin position="6"/>
        <end position="24"/>
    </location>
</feature>
<evidence type="ECO:0000256" key="9">
    <source>
        <dbReference type="ARBA" id="ARBA00023002"/>
    </source>
</evidence>
<dbReference type="Pfam" id="PF00067">
    <property type="entry name" value="p450"/>
    <property type="match status" value="1"/>
</dbReference>
<reference evidence="15" key="1">
    <citation type="submission" date="2023-03" db="EMBL/GenBank/DDBJ databases">
        <title>Massive genome expansion in bonnet fungi (Mycena s.s.) driven by repeated elements and novel gene families across ecological guilds.</title>
        <authorList>
            <consortium name="Lawrence Berkeley National Laboratory"/>
            <person name="Harder C.B."/>
            <person name="Miyauchi S."/>
            <person name="Viragh M."/>
            <person name="Kuo A."/>
            <person name="Thoen E."/>
            <person name="Andreopoulos B."/>
            <person name="Lu D."/>
            <person name="Skrede I."/>
            <person name="Drula E."/>
            <person name="Henrissat B."/>
            <person name="Morin E."/>
            <person name="Kohler A."/>
            <person name="Barry K."/>
            <person name="LaButti K."/>
            <person name="Morin E."/>
            <person name="Salamov A."/>
            <person name="Lipzen A."/>
            <person name="Mereny Z."/>
            <person name="Hegedus B."/>
            <person name="Baldrian P."/>
            <person name="Stursova M."/>
            <person name="Weitz H."/>
            <person name="Taylor A."/>
            <person name="Grigoriev I.V."/>
            <person name="Nagy L.G."/>
            <person name="Martin F."/>
            <person name="Kauserud H."/>
        </authorList>
    </citation>
    <scope>NUCLEOTIDE SEQUENCE</scope>
    <source>
        <strain evidence="15">CBHHK067</strain>
    </source>
</reference>
<evidence type="ECO:0000313" key="15">
    <source>
        <dbReference type="EMBL" id="KAJ7706346.1"/>
    </source>
</evidence>
<keyword evidence="9" id="KW-0560">Oxidoreductase</keyword>
<keyword evidence="12 14" id="KW-0472">Membrane</keyword>
<comment type="pathway">
    <text evidence="3">Secondary metabolite biosynthesis; terpenoid biosynthesis.</text>
</comment>
<keyword evidence="11" id="KW-0503">Monooxygenase</keyword>
<evidence type="ECO:0000256" key="8">
    <source>
        <dbReference type="ARBA" id="ARBA00022989"/>
    </source>
</evidence>
<dbReference type="GO" id="GO:0016705">
    <property type="term" value="F:oxidoreductase activity, acting on paired donors, with incorporation or reduction of molecular oxygen"/>
    <property type="evidence" value="ECO:0007669"/>
    <property type="project" value="InterPro"/>
</dbReference>
<dbReference type="InterPro" id="IPR036396">
    <property type="entry name" value="Cyt_P450_sf"/>
</dbReference>
<evidence type="ECO:0000256" key="2">
    <source>
        <dbReference type="ARBA" id="ARBA00004370"/>
    </source>
</evidence>
<evidence type="ECO:0000256" key="11">
    <source>
        <dbReference type="ARBA" id="ARBA00023033"/>
    </source>
</evidence>
<evidence type="ECO:0000313" key="16">
    <source>
        <dbReference type="Proteomes" id="UP001221757"/>
    </source>
</evidence>
<evidence type="ECO:0000256" key="6">
    <source>
        <dbReference type="ARBA" id="ARBA00022692"/>
    </source>
</evidence>
<name>A0AAD7GVR2_MYCRO</name>
<evidence type="ECO:0000256" key="14">
    <source>
        <dbReference type="SAM" id="Phobius"/>
    </source>
</evidence>
<dbReference type="SUPFAM" id="SSF48264">
    <property type="entry name" value="Cytochrome P450"/>
    <property type="match status" value="1"/>
</dbReference>
<comment type="caution">
    <text evidence="15">The sequence shown here is derived from an EMBL/GenBank/DDBJ whole genome shotgun (WGS) entry which is preliminary data.</text>
</comment>
<evidence type="ECO:0000256" key="10">
    <source>
        <dbReference type="ARBA" id="ARBA00023004"/>
    </source>
</evidence>
<dbReference type="Proteomes" id="UP001221757">
    <property type="component" value="Unassembled WGS sequence"/>
</dbReference>
<dbReference type="PANTHER" id="PTHR24305:SF166">
    <property type="entry name" value="CYTOCHROME P450 12A4, MITOCHONDRIAL-RELATED"/>
    <property type="match status" value="1"/>
</dbReference>
<evidence type="ECO:0000256" key="7">
    <source>
        <dbReference type="ARBA" id="ARBA00022723"/>
    </source>
</evidence>
<keyword evidence="10 13" id="KW-0408">Iron</keyword>
<dbReference type="PRINTS" id="PR00463">
    <property type="entry name" value="EP450I"/>
</dbReference>